<protein>
    <recommendedName>
        <fullName evidence="7">EamA domain-containing protein</fullName>
    </recommendedName>
</protein>
<keyword evidence="4 6" id="KW-0472">Membrane</keyword>
<feature type="transmembrane region" description="Helical" evidence="6">
    <location>
        <begin position="167"/>
        <end position="189"/>
    </location>
</feature>
<evidence type="ECO:0000313" key="9">
    <source>
        <dbReference type="Proteomes" id="UP000696485"/>
    </source>
</evidence>
<evidence type="ECO:0000256" key="4">
    <source>
        <dbReference type="ARBA" id="ARBA00023136"/>
    </source>
</evidence>
<dbReference type="PANTHER" id="PTHR22911:SF6">
    <property type="entry name" value="SOLUTE CARRIER FAMILY 35 MEMBER G1"/>
    <property type="match status" value="1"/>
</dbReference>
<evidence type="ECO:0000256" key="6">
    <source>
        <dbReference type="SAM" id="Phobius"/>
    </source>
</evidence>
<name>A0A9P5VP62_9FUNG</name>
<feature type="transmembrane region" description="Helical" evidence="6">
    <location>
        <begin position="138"/>
        <end position="160"/>
    </location>
</feature>
<feature type="transmembrane region" description="Helical" evidence="6">
    <location>
        <begin position="52"/>
        <end position="70"/>
    </location>
</feature>
<keyword evidence="3 6" id="KW-1133">Transmembrane helix</keyword>
<dbReference type="InterPro" id="IPR037185">
    <property type="entry name" value="EmrE-like"/>
</dbReference>
<keyword evidence="2 6" id="KW-0812">Transmembrane</keyword>
<evidence type="ECO:0000256" key="3">
    <source>
        <dbReference type="ARBA" id="ARBA00022989"/>
    </source>
</evidence>
<evidence type="ECO:0000256" key="1">
    <source>
        <dbReference type="ARBA" id="ARBA00004141"/>
    </source>
</evidence>
<sequence length="384" mass="40935">MSQQHESSPLLGNAASSANASYTPTPLSSSSTTPPQHPEAKTAEQRHQETRGLIYMTLSALFFSFMSLLVSMTAKTLPSFEIVLFRGIIQTGLGVLACWYLGISPLGNPGVRFLLFCRGLAGSCGLACFFYALSALPLADATVIFFLGPTFTAILGRIVLKEPFTPLDALASAVSLVGVVLVAKPSVLFPPPPPSSPLSALGESMFMLGVMEKDSAERRLLGTFAALGGAMCAAVAYVLVRKIGKQGAHSMQHVTYFGVVSCFVSVLGLYTQGGYVEPEGTLMWTGLVALGVAAFVGQILLNCGLQLSPLGPGTLMRMNDIVFAFIFQITIQHEHPDLTSYIGASLVMMCTAGMGLNKYRLEKKRVAQEKHSQQQGEPDSQITP</sequence>
<dbReference type="GO" id="GO:0016020">
    <property type="term" value="C:membrane"/>
    <property type="evidence" value="ECO:0007669"/>
    <property type="project" value="UniProtKB-SubCell"/>
</dbReference>
<proteinExistence type="predicted"/>
<reference evidence="8" key="1">
    <citation type="journal article" date="2020" name="Fungal Divers.">
        <title>Resolving the Mortierellaceae phylogeny through synthesis of multi-gene phylogenetics and phylogenomics.</title>
        <authorList>
            <person name="Vandepol N."/>
            <person name="Liber J."/>
            <person name="Desiro A."/>
            <person name="Na H."/>
            <person name="Kennedy M."/>
            <person name="Barry K."/>
            <person name="Grigoriev I.V."/>
            <person name="Miller A.N."/>
            <person name="O'Donnell K."/>
            <person name="Stajich J.E."/>
            <person name="Bonito G."/>
        </authorList>
    </citation>
    <scope>NUCLEOTIDE SEQUENCE</scope>
    <source>
        <strain evidence="8">NVP1</strain>
    </source>
</reference>
<feature type="transmembrane region" description="Helical" evidence="6">
    <location>
        <begin position="282"/>
        <end position="303"/>
    </location>
</feature>
<evidence type="ECO:0000259" key="7">
    <source>
        <dbReference type="Pfam" id="PF00892"/>
    </source>
</evidence>
<evidence type="ECO:0000313" key="8">
    <source>
        <dbReference type="EMBL" id="KAF9334976.1"/>
    </source>
</evidence>
<feature type="transmembrane region" description="Helical" evidence="6">
    <location>
        <begin position="82"/>
        <end position="101"/>
    </location>
</feature>
<dbReference type="PANTHER" id="PTHR22911">
    <property type="entry name" value="ACYL-MALONYL CONDENSING ENZYME-RELATED"/>
    <property type="match status" value="1"/>
</dbReference>
<keyword evidence="9" id="KW-1185">Reference proteome</keyword>
<comment type="caution">
    <text evidence="8">The sequence shown here is derived from an EMBL/GenBank/DDBJ whole genome shotgun (WGS) entry which is preliminary data.</text>
</comment>
<feature type="compositionally biased region" description="Low complexity" evidence="5">
    <location>
        <begin position="13"/>
        <end position="34"/>
    </location>
</feature>
<accession>A0A9P5VP62</accession>
<evidence type="ECO:0000256" key="2">
    <source>
        <dbReference type="ARBA" id="ARBA00022692"/>
    </source>
</evidence>
<feature type="domain" description="EamA" evidence="7">
    <location>
        <begin position="51"/>
        <end position="182"/>
    </location>
</feature>
<dbReference type="Proteomes" id="UP000696485">
    <property type="component" value="Unassembled WGS sequence"/>
</dbReference>
<dbReference type="Pfam" id="PF00892">
    <property type="entry name" value="EamA"/>
    <property type="match status" value="2"/>
</dbReference>
<organism evidence="8 9">
    <name type="scientific">Podila minutissima</name>
    <dbReference type="NCBI Taxonomy" id="64525"/>
    <lineage>
        <taxon>Eukaryota</taxon>
        <taxon>Fungi</taxon>
        <taxon>Fungi incertae sedis</taxon>
        <taxon>Mucoromycota</taxon>
        <taxon>Mortierellomycotina</taxon>
        <taxon>Mortierellomycetes</taxon>
        <taxon>Mortierellales</taxon>
        <taxon>Mortierellaceae</taxon>
        <taxon>Podila</taxon>
    </lineage>
</organism>
<comment type="subcellular location">
    <subcellularLocation>
        <location evidence="1">Membrane</location>
        <topology evidence="1">Multi-pass membrane protein</topology>
    </subcellularLocation>
</comment>
<feature type="region of interest" description="Disordered" evidence="5">
    <location>
        <begin position="1"/>
        <end position="45"/>
    </location>
</feature>
<feature type="transmembrane region" description="Helical" evidence="6">
    <location>
        <begin position="113"/>
        <end position="132"/>
    </location>
</feature>
<dbReference type="InterPro" id="IPR000620">
    <property type="entry name" value="EamA_dom"/>
</dbReference>
<dbReference type="SUPFAM" id="SSF103481">
    <property type="entry name" value="Multidrug resistance efflux transporter EmrE"/>
    <property type="match status" value="2"/>
</dbReference>
<gene>
    <name evidence="8" type="ORF">BG006_001137</name>
</gene>
<dbReference type="AlphaFoldDB" id="A0A9P5VP62"/>
<feature type="transmembrane region" description="Helical" evidence="6">
    <location>
        <begin position="220"/>
        <end position="240"/>
    </location>
</feature>
<feature type="domain" description="EamA" evidence="7">
    <location>
        <begin position="221"/>
        <end position="350"/>
    </location>
</feature>
<feature type="transmembrane region" description="Helical" evidence="6">
    <location>
        <begin position="252"/>
        <end position="270"/>
    </location>
</feature>
<dbReference type="EMBL" id="JAAAUY010000121">
    <property type="protein sequence ID" value="KAF9334976.1"/>
    <property type="molecule type" value="Genomic_DNA"/>
</dbReference>
<evidence type="ECO:0000256" key="5">
    <source>
        <dbReference type="SAM" id="MobiDB-lite"/>
    </source>
</evidence>